<keyword evidence="2" id="KW-1185">Reference proteome</keyword>
<comment type="caution">
    <text evidence="1">The sequence shown here is derived from an EMBL/GenBank/DDBJ whole genome shotgun (WGS) entry which is preliminary data.</text>
</comment>
<gene>
    <name evidence="1" type="ORF">IQ19_05555</name>
</gene>
<dbReference type="AlphaFoldDB" id="A0A562J3W1"/>
<sequence>MKQIITVSALILFFLVGCQNNDNGTLDTSKLTEIQMNDVSDAQKEKMPITYEATSVKEGLSALPFEIKLPEKLPFDAKPFQPPTINDMSRDGKKLMVEFKTTSKGNAEQPIILMITALNSEEDLESSNSEEVKLNNEETAYYTNKSLSFNRDGVSYTIT</sequence>
<dbReference type="PROSITE" id="PS51257">
    <property type="entry name" value="PROKAR_LIPOPROTEIN"/>
    <property type="match status" value="1"/>
</dbReference>
<evidence type="ECO:0000313" key="2">
    <source>
        <dbReference type="Proteomes" id="UP000318667"/>
    </source>
</evidence>
<dbReference type="Proteomes" id="UP000318667">
    <property type="component" value="Unassembled WGS sequence"/>
</dbReference>
<dbReference type="OrthoDB" id="2932589at2"/>
<accession>A0A562J3W1</accession>
<dbReference type="RefSeq" id="WP_144546817.1">
    <property type="nucleotide sequence ID" value="NZ_CBCSDC010000074.1"/>
</dbReference>
<name>A0A562J3W1_9BACI</name>
<evidence type="ECO:0008006" key="3">
    <source>
        <dbReference type="Google" id="ProtNLM"/>
    </source>
</evidence>
<dbReference type="EMBL" id="VLKI01000037">
    <property type="protein sequence ID" value="TWH77850.1"/>
    <property type="molecule type" value="Genomic_DNA"/>
</dbReference>
<protein>
    <recommendedName>
        <fullName evidence="3">Lipoprotein</fullName>
    </recommendedName>
</protein>
<dbReference type="GeneID" id="65406605"/>
<reference evidence="1 2" key="1">
    <citation type="journal article" date="2015" name="Stand. Genomic Sci.">
        <title>Genomic Encyclopedia of Bacterial and Archaeal Type Strains, Phase III: the genomes of soil and plant-associated and newly described type strains.</title>
        <authorList>
            <person name="Whitman W.B."/>
            <person name="Woyke T."/>
            <person name="Klenk H.P."/>
            <person name="Zhou Y."/>
            <person name="Lilburn T.G."/>
            <person name="Beck B.J."/>
            <person name="De Vos P."/>
            <person name="Vandamme P."/>
            <person name="Eisen J.A."/>
            <person name="Garrity G."/>
            <person name="Hugenholtz P."/>
            <person name="Kyrpides N.C."/>
        </authorList>
    </citation>
    <scope>NUCLEOTIDE SEQUENCE [LARGE SCALE GENOMIC DNA]</scope>
    <source>
        <strain evidence="1 2">CGMCC 1.10115</strain>
    </source>
</reference>
<proteinExistence type="predicted"/>
<evidence type="ECO:0000313" key="1">
    <source>
        <dbReference type="EMBL" id="TWH77850.1"/>
    </source>
</evidence>
<organism evidence="1 2">
    <name type="scientific">Cytobacillus oceanisediminis</name>
    <dbReference type="NCBI Taxonomy" id="665099"/>
    <lineage>
        <taxon>Bacteria</taxon>
        <taxon>Bacillati</taxon>
        <taxon>Bacillota</taxon>
        <taxon>Bacilli</taxon>
        <taxon>Bacillales</taxon>
        <taxon>Bacillaceae</taxon>
        <taxon>Cytobacillus</taxon>
    </lineage>
</organism>